<sequence>MGKHTFTSVEEIKESVNKPLGTTDWVEISQEDVNAFADVTGDHQWIHVDVERAKQSNFGGTIVHGFMTLAFLPKFAGELYQFDMGSARLNYGLEKVRFLAQLPVGERIRGSAEFVSVAEQASGTRVHTKWTLERENGDRPVCVAESVTMIVA</sequence>
<comment type="similarity">
    <text evidence="1">Belongs to the enoyl-CoA hydratase/isomerase family.</text>
</comment>
<feature type="domain" description="MaoC-like" evidence="2">
    <location>
        <begin position="14"/>
        <end position="121"/>
    </location>
</feature>
<gene>
    <name evidence="3" type="ORF">J2S62_002498</name>
</gene>
<dbReference type="Gene3D" id="3.10.129.10">
    <property type="entry name" value="Hotdog Thioesterase"/>
    <property type="match status" value="1"/>
</dbReference>
<name>A0ABU2B4P5_9MICC</name>
<comment type="caution">
    <text evidence="3">The sequence shown here is derived from an EMBL/GenBank/DDBJ whole genome shotgun (WGS) entry which is preliminary data.</text>
</comment>
<evidence type="ECO:0000313" key="4">
    <source>
        <dbReference type="Proteomes" id="UP001183794"/>
    </source>
</evidence>
<evidence type="ECO:0000259" key="2">
    <source>
        <dbReference type="Pfam" id="PF01575"/>
    </source>
</evidence>
<keyword evidence="4" id="KW-1185">Reference proteome</keyword>
<reference evidence="3 4" key="1">
    <citation type="submission" date="2023-07" db="EMBL/GenBank/DDBJ databases">
        <title>Sequencing the genomes of 1000 actinobacteria strains.</title>
        <authorList>
            <person name="Klenk H.-P."/>
        </authorList>
    </citation>
    <scope>NUCLEOTIDE SEQUENCE [LARGE SCALE GENOMIC DNA]</scope>
    <source>
        <strain evidence="3 4">DSM 22966</strain>
    </source>
</reference>
<protein>
    <submittedName>
        <fullName evidence="3">Acyl dehydratase</fullName>
    </submittedName>
</protein>
<dbReference type="PANTHER" id="PTHR42993">
    <property type="entry name" value="MAOC-LIKE DEHYDRATASE DOMAIN-CONTAINING PROTEIN"/>
    <property type="match status" value="1"/>
</dbReference>
<organism evidence="3 4">
    <name type="scientific">Enteractinococcus fodinae</name>
    <dbReference type="NCBI Taxonomy" id="684663"/>
    <lineage>
        <taxon>Bacteria</taxon>
        <taxon>Bacillati</taxon>
        <taxon>Actinomycetota</taxon>
        <taxon>Actinomycetes</taxon>
        <taxon>Micrococcales</taxon>
        <taxon>Micrococcaceae</taxon>
    </lineage>
</organism>
<dbReference type="InterPro" id="IPR039375">
    <property type="entry name" value="NodN-like"/>
</dbReference>
<proteinExistence type="inferred from homology"/>
<dbReference type="CDD" id="cd03450">
    <property type="entry name" value="NodN"/>
    <property type="match status" value="1"/>
</dbReference>
<dbReference type="RefSeq" id="WP_310175236.1">
    <property type="nucleotide sequence ID" value="NZ_BAABHE010000002.1"/>
</dbReference>
<dbReference type="PANTHER" id="PTHR42993:SF1">
    <property type="entry name" value="MAOC-LIKE DEHYDRATASE DOMAIN-CONTAINING PROTEIN"/>
    <property type="match status" value="1"/>
</dbReference>
<dbReference type="Proteomes" id="UP001183794">
    <property type="component" value="Unassembled WGS sequence"/>
</dbReference>
<dbReference type="InterPro" id="IPR002539">
    <property type="entry name" value="MaoC-like_dom"/>
</dbReference>
<accession>A0ABU2B4P5</accession>
<evidence type="ECO:0000256" key="1">
    <source>
        <dbReference type="ARBA" id="ARBA00005254"/>
    </source>
</evidence>
<dbReference type="InterPro" id="IPR029069">
    <property type="entry name" value="HotDog_dom_sf"/>
</dbReference>
<dbReference type="EMBL" id="JAVDYJ010000001">
    <property type="protein sequence ID" value="MDR7348241.1"/>
    <property type="molecule type" value="Genomic_DNA"/>
</dbReference>
<dbReference type="Pfam" id="PF01575">
    <property type="entry name" value="MaoC_dehydratas"/>
    <property type="match status" value="1"/>
</dbReference>
<dbReference type="SUPFAM" id="SSF54637">
    <property type="entry name" value="Thioesterase/thiol ester dehydrase-isomerase"/>
    <property type="match status" value="1"/>
</dbReference>
<evidence type="ECO:0000313" key="3">
    <source>
        <dbReference type="EMBL" id="MDR7348241.1"/>
    </source>
</evidence>